<dbReference type="RefSeq" id="WP_011139080.1">
    <property type="nucleotide sequence ID" value="NC_005090.1"/>
</dbReference>
<feature type="region of interest" description="Disordered" evidence="2">
    <location>
        <begin position="31"/>
        <end position="51"/>
    </location>
</feature>
<dbReference type="PRINTS" id="PR00625">
    <property type="entry name" value="JDOMAIN"/>
</dbReference>
<dbReference type="HOGENOM" id="CLU_066221_3_0_7"/>
<dbReference type="EMBL" id="BX571660">
    <property type="protein sequence ID" value="CAE10292.1"/>
    <property type="molecule type" value="Genomic_DNA"/>
</dbReference>
<reference evidence="4 5" key="1">
    <citation type="journal article" date="2003" name="Proc. Natl. Acad. Sci. U.S.A.">
        <title>Complete genome sequence and analysis of Wolinella succinogenes.</title>
        <authorList>
            <person name="Baar C."/>
            <person name="Eppinger M."/>
            <person name="Raddatz G."/>
            <person name="Simon JM."/>
            <person name="Lanz C."/>
            <person name="Klimmek O."/>
            <person name="Nandakumar R."/>
            <person name="Gross R."/>
            <person name="Rosinus A."/>
            <person name="Keller H."/>
            <person name="Jagtap P."/>
            <person name="Linke B."/>
            <person name="Meyer F."/>
            <person name="Lederer H."/>
            <person name="Schuster S.C."/>
        </authorList>
    </citation>
    <scope>NUCLEOTIDE SEQUENCE [LARGE SCALE GENOMIC DNA]</scope>
    <source>
        <strain evidence="5">ATCC 29543 / DSM 1740 / CCUG 13145 / JCM 31913 / LMG 7466 / NCTC 11488 / FDC 602W</strain>
    </source>
</reference>
<dbReference type="Gene3D" id="1.10.287.110">
    <property type="entry name" value="DnaJ domain"/>
    <property type="match status" value="1"/>
</dbReference>
<sequence length="278" mass="32069">MENFLLIAVMVILFFVYKSFREYFANPQSRGSLGGRMGEGSEPLESYEDPYRNGSVDDEYRKVEASEFGVIAALMAKMASADGKVCELEEQLVKNMLDDLSKEFRDTAKAKEILSELFEREEQSPEGVELLALEFTRLTKGEYKKRLKLVEFLLTLAYADGALSEGEREIIIDIAAYLELDNEDFNRIYDEFELYFASRITKEKMDREEALKLFGLSEEEAKGETLKRRYRELVKEHHPDIIQGKGMDKNFIEAATKKLQEINEAYEILRDHSSKVEA</sequence>
<keyword evidence="5" id="KW-1185">Reference proteome</keyword>
<dbReference type="Pfam" id="PF05099">
    <property type="entry name" value="TerB"/>
    <property type="match status" value="1"/>
</dbReference>
<evidence type="ECO:0000313" key="5">
    <source>
        <dbReference type="Proteomes" id="UP000000422"/>
    </source>
</evidence>
<evidence type="ECO:0000259" key="3">
    <source>
        <dbReference type="PROSITE" id="PS50076"/>
    </source>
</evidence>
<protein>
    <recommendedName>
        <fullName evidence="3">J domain-containing protein</fullName>
    </recommendedName>
</protein>
<dbReference type="eggNOG" id="COG1076">
    <property type="taxonomic scope" value="Bacteria"/>
</dbReference>
<dbReference type="Pfam" id="PF00226">
    <property type="entry name" value="DnaJ"/>
    <property type="match status" value="1"/>
</dbReference>
<evidence type="ECO:0000256" key="1">
    <source>
        <dbReference type="SAM" id="Coils"/>
    </source>
</evidence>
<dbReference type="CDD" id="cd06257">
    <property type="entry name" value="DnaJ"/>
    <property type="match status" value="1"/>
</dbReference>
<dbReference type="AlphaFoldDB" id="Q7MRM4"/>
<dbReference type="SUPFAM" id="SSF46565">
    <property type="entry name" value="Chaperone J-domain"/>
    <property type="match status" value="1"/>
</dbReference>
<evidence type="ECO:0000256" key="2">
    <source>
        <dbReference type="SAM" id="MobiDB-lite"/>
    </source>
</evidence>
<dbReference type="SMART" id="SM00271">
    <property type="entry name" value="DnaJ"/>
    <property type="match status" value="1"/>
</dbReference>
<dbReference type="InterPro" id="IPR036869">
    <property type="entry name" value="J_dom_sf"/>
</dbReference>
<dbReference type="InterPro" id="IPR001623">
    <property type="entry name" value="DnaJ_domain"/>
</dbReference>
<proteinExistence type="predicted"/>
<gene>
    <name evidence="4" type="ordered locus">WS1210</name>
</gene>
<accession>Q7MRM4</accession>
<dbReference type="KEGG" id="wsu:WS1210"/>
<dbReference type="Gene3D" id="1.10.3680.10">
    <property type="entry name" value="TerB-like"/>
    <property type="match status" value="1"/>
</dbReference>
<organism evidence="5">
    <name type="scientific">Wolinella succinogenes (strain ATCC 29543 / DSM 1740 / CCUG 13145 / JCM 31913 / LMG 7466 / NCTC 11488 / FDC 602W)</name>
    <name type="common">Vibrio succinogenes</name>
    <dbReference type="NCBI Taxonomy" id="273121"/>
    <lineage>
        <taxon>Bacteria</taxon>
        <taxon>Pseudomonadati</taxon>
        <taxon>Campylobacterota</taxon>
        <taxon>Epsilonproteobacteria</taxon>
        <taxon>Campylobacterales</taxon>
        <taxon>Helicobacteraceae</taxon>
        <taxon>Wolinella</taxon>
    </lineage>
</organism>
<dbReference type="CDD" id="cd07316">
    <property type="entry name" value="terB_like_DjlA"/>
    <property type="match status" value="1"/>
</dbReference>
<dbReference type="InterPro" id="IPR029024">
    <property type="entry name" value="TerB-like"/>
</dbReference>
<dbReference type="Proteomes" id="UP000000422">
    <property type="component" value="Chromosome"/>
</dbReference>
<dbReference type="SUPFAM" id="SSF158682">
    <property type="entry name" value="TerB-like"/>
    <property type="match status" value="1"/>
</dbReference>
<feature type="domain" description="J" evidence="3">
    <location>
        <begin position="209"/>
        <end position="278"/>
    </location>
</feature>
<keyword evidence="1" id="KW-0175">Coiled coil</keyword>
<dbReference type="InterPro" id="IPR007791">
    <property type="entry name" value="DjlA_N"/>
</dbReference>
<feature type="coiled-coil region" evidence="1">
    <location>
        <begin position="216"/>
        <end position="272"/>
    </location>
</feature>
<evidence type="ECO:0000313" key="4">
    <source>
        <dbReference type="EMBL" id="CAE10292.1"/>
    </source>
</evidence>
<dbReference type="PROSITE" id="PS50076">
    <property type="entry name" value="DNAJ_2"/>
    <property type="match status" value="1"/>
</dbReference>
<dbReference type="STRING" id="273121.WS1210"/>
<name>Q7MRM4_WOLSU</name>